<evidence type="ECO:0000313" key="1">
    <source>
        <dbReference type="EMBL" id="VFJ50335.1"/>
    </source>
</evidence>
<name>A0A450SD22_9GAMM</name>
<dbReference type="AlphaFoldDB" id="A0A450SD22"/>
<organism evidence="1">
    <name type="scientific">Candidatus Kentrum sp. DK</name>
    <dbReference type="NCBI Taxonomy" id="2126562"/>
    <lineage>
        <taxon>Bacteria</taxon>
        <taxon>Pseudomonadati</taxon>
        <taxon>Pseudomonadota</taxon>
        <taxon>Gammaproteobacteria</taxon>
        <taxon>Candidatus Kentrum</taxon>
    </lineage>
</organism>
<proteinExistence type="predicted"/>
<protein>
    <submittedName>
        <fullName evidence="1">Uncharacterized protein</fullName>
    </submittedName>
</protein>
<sequence>MPAAHTVPKLQFFQWVRERLAPLPPRCREGVNSPYLPTCLFQAQVFISGGPNQSTPYGELSVLTYAG</sequence>
<reference evidence="1" key="1">
    <citation type="submission" date="2019-02" db="EMBL/GenBank/DDBJ databases">
        <authorList>
            <person name="Gruber-Vodicka R. H."/>
            <person name="Seah K. B. B."/>
        </authorList>
    </citation>
    <scope>NUCLEOTIDE SEQUENCE</scope>
    <source>
        <strain evidence="1">BECK_DK161</strain>
    </source>
</reference>
<dbReference type="EMBL" id="CAADEY010000028">
    <property type="protein sequence ID" value="VFJ50335.1"/>
    <property type="molecule type" value="Genomic_DNA"/>
</dbReference>
<gene>
    <name evidence="1" type="ORF">BECKDK2373C_GA0170839_102839</name>
</gene>
<accession>A0A450SD22</accession>